<dbReference type="NCBIfam" id="NF007831">
    <property type="entry name" value="PRK10542.1"/>
    <property type="match status" value="1"/>
</dbReference>
<dbReference type="InterPro" id="IPR036282">
    <property type="entry name" value="Glutathione-S-Trfase_C_sf"/>
</dbReference>
<dbReference type="CDD" id="cd03188">
    <property type="entry name" value="GST_C_Beta"/>
    <property type="match status" value="1"/>
</dbReference>
<gene>
    <name evidence="3" type="primary">gstB</name>
    <name evidence="3" type="ORF">METHB2_150023</name>
</gene>
<keyword evidence="4" id="KW-1185">Reference proteome</keyword>
<protein>
    <submittedName>
        <fullName evidence="3">Glutathione S-transferase GST-6.0</fullName>
        <ecNumber evidence="3">2.5.1.18</ecNumber>
    </submittedName>
</protein>
<dbReference type="CDD" id="cd03057">
    <property type="entry name" value="GST_N_Beta"/>
    <property type="match status" value="1"/>
</dbReference>
<dbReference type="AlphaFoldDB" id="A0A8S0XRC3"/>
<dbReference type="Proteomes" id="UP000494216">
    <property type="component" value="Unassembled WGS sequence"/>
</dbReference>
<dbReference type="InterPro" id="IPR004045">
    <property type="entry name" value="Glutathione_S-Trfase_N"/>
</dbReference>
<dbReference type="PANTHER" id="PTHR44051:SF8">
    <property type="entry name" value="GLUTATHIONE S-TRANSFERASE GSTA"/>
    <property type="match status" value="1"/>
</dbReference>
<dbReference type="Pfam" id="PF00043">
    <property type="entry name" value="GST_C"/>
    <property type="match status" value="1"/>
</dbReference>
<evidence type="ECO:0000259" key="1">
    <source>
        <dbReference type="PROSITE" id="PS50404"/>
    </source>
</evidence>
<feature type="domain" description="GST C-terminal" evidence="2">
    <location>
        <begin position="87"/>
        <end position="209"/>
    </location>
</feature>
<dbReference type="SFLD" id="SFLDS00019">
    <property type="entry name" value="Glutathione_Transferase_(cytos"/>
    <property type="match status" value="1"/>
</dbReference>
<evidence type="ECO:0000259" key="2">
    <source>
        <dbReference type="PROSITE" id="PS50405"/>
    </source>
</evidence>
<dbReference type="EMBL" id="CADCXN010000042">
    <property type="protein sequence ID" value="CAA9889899.1"/>
    <property type="molecule type" value="Genomic_DNA"/>
</dbReference>
<dbReference type="RefSeq" id="WP_174624871.1">
    <property type="nucleotide sequence ID" value="NZ_CADCXN010000042.1"/>
</dbReference>
<dbReference type="PROSITE" id="PS50405">
    <property type="entry name" value="GST_CTER"/>
    <property type="match status" value="1"/>
</dbReference>
<dbReference type="Pfam" id="PF13409">
    <property type="entry name" value="GST_N_2"/>
    <property type="match status" value="1"/>
</dbReference>
<proteinExistence type="predicted"/>
<dbReference type="Gene3D" id="1.20.1050.10">
    <property type="match status" value="1"/>
</dbReference>
<dbReference type="Gene3D" id="3.40.30.10">
    <property type="entry name" value="Glutaredoxin"/>
    <property type="match status" value="1"/>
</dbReference>
<organism evidence="3 4">
    <name type="scientific">Candidatus Methylobacter favarea</name>
    <dbReference type="NCBI Taxonomy" id="2707345"/>
    <lineage>
        <taxon>Bacteria</taxon>
        <taxon>Pseudomonadati</taxon>
        <taxon>Pseudomonadota</taxon>
        <taxon>Gammaproteobacteria</taxon>
        <taxon>Methylococcales</taxon>
        <taxon>Methylococcaceae</taxon>
        <taxon>Methylobacter</taxon>
    </lineage>
</organism>
<comment type="caution">
    <text evidence="3">The sequence shown here is derived from an EMBL/GenBank/DDBJ whole genome shotgun (WGS) entry which is preliminary data.</text>
</comment>
<name>A0A8S0XRC3_9GAMM</name>
<sequence length="213" mass="23649">MKLYYSPGACSLCPHIVAKEAGLPLELVKVDLQGKHTETGEDFRQINPNGYVPVLILDNGRKLIEVAAIVQYLADLAPDKKIAPPAGSFERYQLQQWLSFISTEIHKSFSALFKPATPEAAKQQAIESLAARLVTVSEHLSTQTFLLGEQFSAADAYLFVTLRWSPYLKFDLSRWPLLISYADKISGRPAVQQALQEEGLASAPPEKVFKVNF</sequence>
<dbReference type="SFLD" id="SFLDG00358">
    <property type="entry name" value="Main_(cytGST)"/>
    <property type="match status" value="1"/>
</dbReference>
<dbReference type="InterPro" id="IPR036249">
    <property type="entry name" value="Thioredoxin-like_sf"/>
</dbReference>
<evidence type="ECO:0000313" key="3">
    <source>
        <dbReference type="EMBL" id="CAA9889899.1"/>
    </source>
</evidence>
<dbReference type="InterPro" id="IPR040079">
    <property type="entry name" value="Glutathione_S-Trfase"/>
</dbReference>
<dbReference type="SUPFAM" id="SSF47616">
    <property type="entry name" value="GST C-terminal domain-like"/>
    <property type="match status" value="1"/>
</dbReference>
<accession>A0A8S0XRC3</accession>
<dbReference type="PANTHER" id="PTHR44051">
    <property type="entry name" value="GLUTATHIONE S-TRANSFERASE-RELATED"/>
    <property type="match status" value="1"/>
</dbReference>
<dbReference type="PROSITE" id="PS50404">
    <property type="entry name" value="GST_NTER"/>
    <property type="match status" value="1"/>
</dbReference>
<dbReference type="GO" id="GO:0004364">
    <property type="term" value="F:glutathione transferase activity"/>
    <property type="evidence" value="ECO:0007669"/>
    <property type="project" value="UniProtKB-EC"/>
</dbReference>
<dbReference type="InterPro" id="IPR004046">
    <property type="entry name" value="GST_C"/>
</dbReference>
<dbReference type="SFLD" id="SFLDG01150">
    <property type="entry name" value="Main.1:_Beta-like"/>
    <property type="match status" value="1"/>
</dbReference>
<feature type="domain" description="GST N-terminal" evidence="1">
    <location>
        <begin position="1"/>
        <end position="81"/>
    </location>
</feature>
<dbReference type="SUPFAM" id="SSF52833">
    <property type="entry name" value="Thioredoxin-like"/>
    <property type="match status" value="1"/>
</dbReference>
<reference evidence="3 4" key="1">
    <citation type="submission" date="2020-02" db="EMBL/GenBank/DDBJ databases">
        <authorList>
            <person name="Hogendoorn C."/>
        </authorList>
    </citation>
    <scope>NUCLEOTIDE SEQUENCE [LARGE SCALE GENOMIC DNA]</scope>
    <source>
        <strain evidence="3">METHB21</strain>
    </source>
</reference>
<dbReference type="InterPro" id="IPR010987">
    <property type="entry name" value="Glutathione-S-Trfase_C-like"/>
</dbReference>
<keyword evidence="3" id="KW-0808">Transferase</keyword>
<evidence type="ECO:0000313" key="4">
    <source>
        <dbReference type="Proteomes" id="UP000494216"/>
    </source>
</evidence>
<dbReference type="EC" id="2.5.1.18" evidence="3"/>